<dbReference type="RefSeq" id="WP_184529026.1">
    <property type="nucleotide sequence ID" value="NZ_JACHGK010000019.1"/>
</dbReference>
<accession>A0A7X0HUU0</accession>
<dbReference type="Pfam" id="PF00534">
    <property type="entry name" value="Glycos_transf_1"/>
    <property type="match status" value="1"/>
</dbReference>
<reference evidence="4 5" key="1">
    <citation type="submission" date="2020-08" db="EMBL/GenBank/DDBJ databases">
        <title>Genomic Encyclopedia of Type Strains, Phase IV (KMG-IV): sequencing the most valuable type-strain genomes for metagenomic binning, comparative biology and taxonomic classification.</title>
        <authorList>
            <person name="Goeker M."/>
        </authorList>
    </citation>
    <scope>NUCLEOTIDE SEQUENCE [LARGE SCALE GENOMIC DNA]</scope>
    <source>
        <strain evidence="4 5">DSM 5391</strain>
    </source>
</reference>
<dbReference type="PANTHER" id="PTHR12526">
    <property type="entry name" value="GLYCOSYLTRANSFERASE"/>
    <property type="match status" value="1"/>
</dbReference>
<keyword evidence="5" id="KW-1185">Reference proteome</keyword>
<dbReference type="InterPro" id="IPR001296">
    <property type="entry name" value="Glyco_trans_1"/>
</dbReference>
<dbReference type="Proteomes" id="UP000531594">
    <property type="component" value="Unassembled WGS sequence"/>
</dbReference>
<evidence type="ECO:0000259" key="2">
    <source>
        <dbReference type="Pfam" id="PF00534"/>
    </source>
</evidence>
<comment type="caution">
    <text evidence="4">The sequence shown here is derived from an EMBL/GenBank/DDBJ whole genome shotgun (WGS) entry which is preliminary data.</text>
</comment>
<comment type="similarity">
    <text evidence="1">Belongs to the glycosyltransferase group 1 family. Glycosyltransferase 4 subfamily.</text>
</comment>
<dbReference type="AlphaFoldDB" id="A0A7X0HUU0"/>
<feature type="domain" description="Glycosyltransferase subfamily 4-like N-terminal" evidence="3">
    <location>
        <begin position="14"/>
        <end position="182"/>
    </location>
</feature>
<evidence type="ECO:0000313" key="4">
    <source>
        <dbReference type="EMBL" id="MBB6447249.1"/>
    </source>
</evidence>
<sequence>MKILLATAYEYPHIGGLSTHVTTLKAGLEARGHEVDVLSFANIAPVVRKLYAQGPSYVMNKIRKGRGILWTHHVRQNCVQKLIEKNKHKNYCLINAQDPFSTLAALETGIPVVSTVHGYATFESISKGSMIEGSPEAKKFQSIEIKAYKGTRKIVTVDQRLKNYIKEVSGVEATAIRNFIDIHSFKPDKGKRQEFRAQYGVDQDEQVVFIPRRLVPKNGVIYPALSFPAVLQKYPKARLIYAGEGTQMAEIKRIAAENGIEDRVTLLGNVPHDKVKDYFALSDIVIVPSVYSAGVEEATSISALEAMGSGTPLIACAVGGLKEIVNPGVDGLLIEEKSAEQMAAAIMELLDNPERGAEMARKAREKIEQEYSHITAAAKYEEIYLSALQMK</sequence>
<dbReference type="InterPro" id="IPR028098">
    <property type="entry name" value="Glyco_trans_4-like_N"/>
</dbReference>
<dbReference type="GO" id="GO:0016757">
    <property type="term" value="F:glycosyltransferase activity"/>
    <property type="evidence" value="ECO:0007669"/>
    <property type="project" value="InterPro"/>
</dbReference>
<keyword evidence="4" id="KW-0808">Transferase</keyword>
<name>A0A7X0HUU0_9BACI</name>
<gene>
    <name evidence="4" type="ORF">HNR53_003929</name>
</gene>
<evidence type="ECO:0000259" key="3">
    <source>
        <dbReference type="Pfam" id="PF13439"/>
    </source>
</evidence>
<protein>
    <submittedName>
        <fullName evidence="4">Glycosyltransferase involved in cell wall biosynthesis</fullName>
    </submittedName>
</protein>
<dbReference type="Pfam" id="PF13439">
    <property type="entry name" value="Glyco_transf_4"/>
    <property type="match status" value="1"/>
</dbReference>
<evidence type="ECO:0000256" key="1">
    <source>
        <dbReference type="ARBA" id="ARBA00009481"/>
    </source>
</evidence>
<dbReference type="CDD" id="cd03801">
    <property type="entry name" value="GT4_PimA-like"/>
    <property type="match status" value="1"/>
</dbReference>
<dbReference type="SUPFAM" id="SSF53756">
    <property type="entry name" value="UDP-Glycosyltransferase/glycogen phosphorylase"/>
    <property type="match status" value="1"/>
</dbReference>
<feature type="domain" description="Glycosyl transferase family 1" evidence="2">
    <location>
        <begin position="192"/>
        <end position="365"/>
    </location>
</feature>
<evidence type="ECO:0000313" key="5">
    <source>
        <dbReference type="Proteomes" id="UP000531594"/>
    </source>
</evidence>
<proteinExistence type="inferred from homology"/>
<dbReference type="Gene3D" id="3.40.50.2000">
    <property type="entry name" value="Glycogen Phosphorylase B"/>
    <property type="match status" value="2"/>
</dbReference>
<dbReference type="EMBL" id="JACHGK010000019">
    <property type="protein sequence ID" value="MBB6447249.1"/>
    <property type="molecule type" value="Genomic_DNA"/>
</dbReference>
<organism evidence="4 5">
    <name type="scientific">Bacillus benzoevorans</name>
    <dbReference type="NCBI Taxonomy" id="1456"/>
    <lineage>
        <taxon>Bacteria</taxon>
        <taxon>Bacillati</taxon>
        <taxon>Bacillota</taxon>
        <taxon>Bacilli</taxon>
        <taxon>Bacillales</taxon>
        <taxon>Bacillaceae</taxon>
        <taxon>Bacillus</taxon>
    </lineage>
</organism>
<dbReference type="PANTHER" id="PTHR12526:SF625">
    <property type="entry name" value="PHOSPHATIDYLINOSITOL GLYCAN-CLASS A"/>
    <property type="match status" value="1"/>
</dbReference>